<dbReference type="PANTHER" id="PTHR48051">
    <property type="match status" value="1"/>
</dbReference>
<dbReference type="GO" id="GO:0005737">
    <property type="term" value="C:cytoplasm"/>
    <property type="evidence" value="ECO:0007669"/>
    <property type="project" value="TreeGrafter"/>
</dbReference>
<organism evidence="4 5">
    <name type="scientific">Paraglomus brasilianum</name>
    <dbReference type="NCBI Taxonomy" id="144538"/>
    <lineage>
        <taxon>Eukaryota</taxon>
        <taxon>Fungi</taxon>
        <taxon>Fungi incertae sedis</taxon>
        <taxon>Mucoromycota</taxon>
        <taxon>Glomeromycotina</taxon>
        <taxon>Glomeromycetes</taxon>
        <taxon>Paraglomerales</taxon>
        <taxon>Paraglomeraceae</taxon>
        <taxon>Paraglomus</taxon>
    </lineage>
</organism>
<keyword evidence="1" id="KW-0433">Leucine-rich repeat</keyword>
<dbReference type="EMBL" id="CAJVPI010001244">
    <property type="protein sequence ID" value="CAG8602793.1"/>
    <property type="molecule type" value="Genomic_DNA"/>
</dbReference>
<sequence>MGFTNLEELDCSNNELTGLNLSDNKKLKRLNCGSNIITKLDLTYLKHLESLFCNDNLIKDLDLSHLDADKLTYLDIKDNNLNSDGPRDLSDFNRFVNLKTLSIGNDKEEKCNHFSGSLSPLAKLKNLEELHISNTDISEVVIEELPESLNHITSSTKERTNSKLEKIKEKLNSYNTKKLLNRMYPDKRATALTNLYSESLKGHLDLKYPESGWTENFGQENKSRKRKDIRELDISGEGLEGILKLKGFDDLRYLTCRNNQLIEIDLADCPKLEGIDCSFNKLKKLKFNKDCNLKELQASDNEFESIKDIFSKIEEKVKNKYSTETLEYFNVNSNNISDGKIENFNKFAKLKSLSIGKTDGTTKTNKFAGSLESLKDLEVLLEIDIRGNNDVNIKEYVKNFLREGMKLESKLDDKEKIDLNKAKQEILRLEELKKFYNEGNFYDIKSLLKSEKSSSHDTSVIYPSEEAGFGWGTIGELPPSKLPRRLCEIGNEIKGEEANGQIEELKKDLEGLKDFTTQLSKLSKEEKEQLKKQIETLEEDVEIISQEQLDKKVKGIKNDINYLENAMPEVGGAGGSKGSSNVKGSIEVEYKPKKEKLLDFIQDKEREETVDGGLWRRKIQVKIENSKEPISLTLSGTKEGVEAANEGRVLIIPNKGENHNIESQVKQLEKEIDDLENKTDKKVKGLKRIVKKMKEKDNIFHRLDLVRIEEGYDKLEKLDDKEFIIGLNNQEDTKQYQAQIEVNPYQK</sequence>
<gene>
    <name evidence="4" type="ORF">PBRASI_LOCUS7737</name>
</gene>
<dbReference type="AlphaFoldDB" id="A0A9N9CK40"/>
<evidence type="ECO:0000313" key="4">
    <source>
        <dbReference type="EMBL" id="CAG8602793.1"/>
    </source>
</evidence>
<feature type="coiled-coil region" evidence="3">
    <location>
        <begin position="412"/>
        <end position="439"/>
    </location>
</feature>
<keyword evidence="5" id="KW-1185">Reference proteome</keyword>
<dbReference type="InterPro" id="IPR050216">
    <property type="entry name" value="LRR_domain-containing"/>
</dbReference>
<dbReference type="OrthoDB" id="2449544at2759"/>
<dbReference type="PANTHER" id="PTHR48051:SF46">
    <property type="entry name" value="LEUCINE RICH REPEAT-CONTAINING DOMAIN PROTEIN"/>
    <property type="match status" value="1"/>
</dbReference>
<feature type="coiled-coil region" evidence="3">
    <location>
        <begin position="658"/>
        <end position="685"/>
    </location>
</feature>
<dbReference type="Gene3D" id="3.80.10.10">
    <property type="entry name" value="Ribonuclease Inhibitor"/>
    <property type="match status" value="2"/>
</dbReference>
<evidence type="ECO:0000256" key="3">
    <source>
        <dbReference type="SAM" id="Coils"/>
    </source>
</evidence>
<reference evidence="4" key="1">
    <citation type="submission" date="2021-06" db="EMBL/GenBank/DDBJ databases">
        <authorList>
            <person name="Kallberg Y."/>
            <person name="Tangrot J."/>
            <person name="Rosling A."/>
        </authorList>
    </citation>
    <scope>NUCLEOTIDE SEQUENCE</scope>
    <source>
        <strain evidence="4">BR232B</strain>
    </source>
</reference>
<accession>A0A9N9CK40</accession>
<dbReference type="InterPro" id="IPR032675">
    <property type="entry name" value="LRR_dom_sf"/>
</dbReference>
<feature type="coiled-coil region" evidence="3">
    <location>
        <begin position="495"/>
        <end position="547"/>
    </location>
</feature>
<comment type="caution">
    <text evidence="4">The sequence shown here is derived from an EMBL/GenBank/DDBJ whole genome shotgun (WGS) entry which is preliminary data.</text>
</comment>
<dbReference type="SUPFAM" id="SSF52047">
    <property type="entry name" value="RNI-like"/>
    <property type="match status" value="1"/>
</dbReference>
<dbReference type="SUPFAM" id="SSF52058">
    <property type="entry name" value="L domain-like"/>
    <property type="match status" value="1"/>
</dbReference>
<dbReference type="Proteomes" id="UP000789739">
    <property type="component" value="Unassembled WGS sequence"/>
</dbReference>
<evidence type="ECO:0000256" key="2">
    <source>
        <dbReference type="ARBA" id="ARBA00022737"/>
    </source>
</evidence>
<protein>
    <submittedName>
        <fullName evidence="4">7879_t:CDS:1</fullName>
    </submittedName>
</protein>
<name>A0A9N9CK40_9GLOM</name>
<evidence type="ECO:0000313" key="5">
    <source>
        <dbReference type="Proteomes" id="UP000789739"/>
    </source>
</evidence>
<evidence type="ECO:0000256" key="1">
    <source>
        <dbReference type="ARBA" id="ARBA00022614"/>
    </source>
</evidence>
<keyword evidence="2" id="KW-0677">Repeat</keyword>
<dbReference type="Pfam" id="PF00560">
    <property type="entry name" value="LRR_1"/>
    <property type="match status" value="1"/>
</dbReference>
<dbReference type="InterPro" id="IPR001611">
    <property type="entry name" value="Leu-rich_rpt"/>
</dbReference>
<keyword evidence="3" id="KW-0175">Coiled coil</keyword>
<proteinExistence type="predicted"/>